<dbReference type="RefSeq" id="WP_144279516.1">
    <property type="nucleotide sequence ID" value="NZ_CP041730.1"/>
</dbReference>
<accession>A0A516SIZ4</accession>
<dbReference type="Gene3D" id="3.40.50.720">
    <property type="entry name" value="NAD(P)-binding Rossmann-like Domain"/>
    <property type="match status" value="1"/>
</dbReference>
<keyword evidence="2" id="KW-0560">Oxidoreductase</keyword>
<evidence type="ECO:0000256" key="1">
    <source>
        <dbReference type="ARBA" id="ARBA00006484"/>
    </source>
</evidence>
<dbReference type="CDD" id="cd11731">
    <property type="entry name" value="Lin1944_like_SDR_c"/>
    <property type="match status" value="1"/>
</dbReference>
<reference evidence="4" key="1">
    <citation type="submission" date="2019-07" db="EMBL/GenBank/DDBJ databases">
        <title>Chitinimonas sp. nov., isolated from Ny-Alesund, arctica soil.</title>
        <authorList>
            <person name="Xu Q."/>
            <person name="Peng F."/>
        </authorList>
    </citation>
    <scope>NUCLEOTIDE SEQUENCE [LARGE SCALE GENOMIC DNA]</scope>
    <source>
        <strain evidence="4">R3-44</strain>
    </source>
</reference>
<dbReference type="InterPro" id="IPR036291">
    <property type="entry name" value="NAD(P)-bd_dom_sf"/>
</dbReference>
<keyword evidence="4" id="KW-1185">Reference proteome</keyword>
<dbReference type="SUPFAM" id="SSF51735">
    <property type="entry name" value="NAD(P)-binding Rossmann-fold domains"/>
    <property type="match status" value="1"/>
</dbReference>
<comment type="similarity">
    <text evidence="1">Belongs to the short-chain dehydrogenases/reductases (SDR) family.</text>
</comment>
<proteinExistence type="inferred from homology"/>
<dbReference type="PANTHER" id="PTHR43477:SF1">
    <property type="entry name" value="DIHYDROANTICAPSIN 7-DEHYDROGENASE"/>
    <property type="match status" value="1"/>
</dbReference>
<name>A0A516SIZ4_9NEIS</name>
<dbReference type="GO" id="GO:0016491">
    <property type="term" value="F:oxidoreductase activity"/>
    <property type="evidence" value="ECO:0007669"/>
    <property type="project" value="UniProtKB-KW"/>
</dbReference>
<dbReference type="EMBL" id="CP041730">
    <property type="protein sequence ID" value="QDQ28129.1"/>
    <property type="molecule type" value="Genomic_DNA"/>
</dbReference>
<dbReference type="InterPro" id="IPR051122">
    <property type="entry name" value="SDR_DHRS6-like"/>
</dbReference>
<organism evidence="3 4">
    <name type="scientific">Chitinimonas arctica</name>
    <dbReference type="NCBI Taxonomy" id="2594795"/>
    <lineage>
        <taxon>Bacteria</taxon>
        <taxon>Pseudomonadati</taxon>
        <taxon>Pseudomonadota</taxon>
        <taxon>Betaproteobacteria</taxon>
        <taxon>Neisseriales</taxon>
        <taxon>Chitinibacteraceae</taxon>
        <taxon>Chitinimonas</taxon>
    </lineage>
</organism>
<dbReference type="PRINTS" id="PR00081">
    <property type="entry name" value="GDHRDH"/>
</dbReference>
<dbReference type="Proteomes" id="UP000317550">
    <property type="component" value="Chromosome"/>
</dbReference>
<dbReference type="InterPro" id="IPR002347">
    <property type="entry name" value="SDR_fam"/>
</dbReference>
<evidence type="ECO:0000313" key="3">
    <source>
        <dbReference type="EMBL" id="QDQ28129.1"/>
    </source>
</evidence>
<dbReference type="NCBIfam" id="NF005754">
    <property type="entry name" value="PRK07578.1"/>
    <property type="match status" value="1"/>
</dbReference>
<gene>
    <name evidence="3" type="ORF">FNU76_18240</name>
</gene>
<evidence type="ECO:0000313" key="4">
    <source>
        <dbReference type="Proteomes" id="UP000317550"/>
    </source>
</evidence>
<dbReference type="KEGG" id="cari:FNU76_18240"/>
<dbReference type="OrthoDB" id="9787486at2"/>
<dbReference type="AlphaFoldDB" id="A0A516SIZ4"/>
<protein>
    <submittedName>
        <fullName evidence="3">Short chain dehydrogenase</fullName>
    </submittedName>
</protein>
<evidence type="ECO:0000256" key="2">
    <source>
        <dbReference type="ARBA" id="ARBA00023002"/>
    </source>
</evidence>
<dbReference type="PANTHER" id="PTHR43477">
    <property type="entry name" value="DIHYDROANTICAPSIN 7-DEHYDROGENASE"/>
    <property type="match status" value="1"/>
</dbReference>
<sequence length="199" mass="20819">MKIVVVGANGTIGSAVVKELGQRHSLVGVGRSGGEHQVDITRTDSIEALFERVGKVDAIICAAGGLHFGPLGEMTPAQFNIGLQDKLLGQVSLALIGQHYLNAGGSITLTSGIVGSEPIRNGANATAVNLAVEGFVRAAAIELRDGIRINAVNPTVLLESWDKYGPFFPGFEPVPASRVALAYVRSVEGGQTGQVYKVW</sequence>
<dbReference type="Pfam" id="PF13561">
    <property type="entry name" value="adh_short_C2"/>
    <property type="match status" value="1"/>
</dbReference>